<accession>A0ACC1J625</accession>
<dbReference type="EMBL" id="JANBPW010002956">
    <property type="protein sequence ID" value="KAJ1939104.1"/>
    <property type="molecule type" value="Genomic_DNA"/>
</dbReference>
<keyword evidence="2" id="KW-1185">Reference proteome</keyword>
<name>A0ACC1J625_9FUNG</name>
<evidence type="ECO:0000313" key="2">
    <source>
        <dbReference type="Proteomes" id="UP001150603"/>
    </source>
</evidence>
<comment type="caution">
    <text evidence="1">The sequence shown here is derived from an EMBL/GenBank/DDBJ whole genome shotgun (WGS) entry which is preliminary data.</text>
</comment>
<reference evidence="1" key="1">
    <citation type="submission" date="2022-07" db="EMBL/GenBank/DDBJ databases">
        <title>Phylogenomic reconstructions and comparative analyses of Kickxellomycotina fungi.</title>
        <authorList>
            <person name="Reynolds N.K."/>
            <person name="Stajich J.E."/>
            <person name="Barry K."/>
            <person name="Grigoriev I.V."/>
            <person name="Crous P."/>
            <person name="Smith M.E."/>
        </authorList>
    </citation>
    <scope>NUCLEOTIDE SEQUENCE</scope>
    <source>
        <strain evidence="1">NRRL 5244</strain>
    </source>
</reference>
<organism evidence="1 2">
    <name type="scientific">Linderina macrospora</name>
    <dbReference type="NCBI Taxonomy" id="4868"/>
    <lineage>
        <taxon>Eukaryota</taxon>
        <taxon>Fungi</taxon>
        <taxon>Fungi incertae sedis</taxon>
        <taxon>Zoopagomycota</taxon>
        <taxon>Kickxellomycotina</taxon>
        <taxon>Kickxellomycetes</taxon>
        <taxon>Kickxellales</taxon>
        <taxon>Kickxellaceae</taxon>
        <taxon>Linderina</taxon>
    </lineage>
</organism>
<sequence length="378" mass="42212">MPSFLICGCANFYGRALVKLLCRERDQAADPSSWEIRGIDKVLPALASFPPDVLELYSKIDYRMGNQQSDEFLDKAFARDDGTTWDYVFNFAAEYKFGQSKQVYEQFVHQVSVKIATHAAKAKVGSFVHLSSAHIFKASGNTKHKEDSALEPPNILAESYIQAENDLKKIPGLPLAILRPALCYGPGDRQNVVPMLIMAQISKVEGEKMDVLWDKALRVNTVHVDDVAMAALKVAQWHKGKADTIVFNLSDPGDTTNSQLAKCVGKLFDIELSFQNAAINFIVKRLRTAELTEEVNQSFLGPWMELLAKNNIANSQLSPYLDQEHPYCTLEKYPLGVDGSLITSIPEIGFKYSYETVTPEAIRPTVDEFKSIGLWPKV</sequence>
<proteinExistence type="predicted"/>
<protein>
    <submittedName>
        <fullName evidence="1">Uncharacterized protein</fullName>
    </submittedName>
</protein>
<gene>
    <name evidence="1" type="ORF">FBU59_004232</name>
</gene>
<dbReference type="Proteomes" id="UP001150603">
    <property type="component" value="Unassembled WGS sequence"/>
</dbReference>
<evidence type="ECO:0000313" key="1">
    <source>
        <dbReference type="EMBL" id="KAJ1939104.1"/>
    </source>
</evidence>